<organism evidence="1 2">
    <name type="scientific">Ambispora leptoticha</name>
    <dbReference type="NCBI Taxonomy" id="144679"/>
    <lineage>
        <taxon>Eukaryota</taxon>
        <taxon>Fungi</taxon>
        <taxon>Fungi incertae sedis</taxon>
        <taxon>Mucoromycota</taxon>
        <taxon>Glomeromycotina</taxon>
        <taxon>Glomeromycetes</taxon>
        <taxon>Archaeosporales</taxon>
        <taxon>Ambisporaceae</taxon>
        <taxon>Ambispora</taxon>
    </lineage>
</organism>
<sequence>MPTFEEKHSISNEKDLITTRHISSKCPKIEELDKKCVALTKTFTNEQTTEFQQLINEAFENNYIDDEQLPQTLEVVLEILEDLIDRGRPMKTSDEDITIVYLPSYIQVAPITKKKNSSLASLEVSNLEDPLPLP</sequence>
<dbReference type="EMBL" id="CAJVPS010003372">
    <property type="protein sequence ID" value="CAG8587661.1"/>
    <property type="molecule type" value="Genomic_DNA"/>
</dbReference>
<dbReference type="OrthoDB" id="10585977at2759"/>
<dbReference type="Proteomes" id="UP000789508">
    <property type="component" value="Unassembled WGS sequence"/>
</dbReference>
<proteinExistence type="predicted"/>
<accession>A0A9N9G7Y2</accession>
<name>A0A9N9G7Y2_9GLOM</name>
<dbReference type="AlphaFoldDB" id="A0A9N9G7Y2"/>
<reference evidence="1" key="1">
    <citation type="submission" date="2021-06" db="EMBL/GenBank/DDBJ databases">
        <authorList>
            <person name="Kallberg Y."/>
            <person name="Tangrot J."/>
            <person name="Rosling A."/>
        </authorList>
    </citation>
    <scope>NUCLEOTIDE SEQUENCE</scope>
    <source>
        <strain evidence="1">FL130A</strain>
    </source>
</reference>
<evidence type="ECO:0000313" key="1">
    <source>
        <dbReference type="EMBL" id="CAG8587661.1"/>
    </source>
</evidence>
<comment type="caution">
    <text evidence="1">The sequence shown here is derived from an EMBL/GenBank/DDBJ whole genome shotgun (WGS) entry which is preliminary data.</text>
</comment>
<evidence type="ECO:0000313" key="2">
    <source>
        <dbReference type="Proteomes" id="UP000789508"/>
    </source>
</evidence>
<gene>
    <name evidence="1" type="ORF">ALEPTO_LOCUS7559</name>
</gene>
<protein>
    <submittedName>
        <fullName evidence="1">702_t:CDS:1</fullName>
    </submittedName>
</protein>
<keyword evidence="2" id="KW-1185">Reference proteome</keyword>